<accession>A0ABR7WNE9</accession>
<evidence type="ECO:0000313" key="3">
    <source>
        <dbReference type="EMBL" id="MBD1363853.1"/>
    </source>
</evidence>
<dbReference type="CDD" id="cd07814">
    <property type="entry name" value="SRPBCC_CalC_Aha1-like"/>
    <property type="match status" value="1"/>
</dbReference>
<evidence type="ECO:0000313" key="4">
    <source>
        <dbReference type="Proteomes" id="UP000606600"/>
    </source>
</evidence>
<gene>
    <name evidence="3" type="ORF">IDJ77_08520</name>
</gene>
<proteinExistence type="inferred from homology"/>
<organism evidence="3 4">
    <name type="scientific">Mucilaginibacter pankratovii</name>
    <dbReference type="NCBI Taxonomy" id="2772110"/>
    <lineage>
        <taxon>Bacteria</taxon>
        <taxon>Pseudomonadati</taxon>
        <taxon>Bacteroidota</taxon>
        <taxon>Sphingobacteriia</taxon>
        <taxon>Sphingobacteriales</taxon>
        <taxon>Sphingobacteriaceae</taxon>
        <taxon>Mucilaginibacter</taxon>
    </lineage>
</organism>
<name>A0ABR7WNE9_9SPHI</name>
<dbReference type="EMBL" id="JACWMY010000004">
    <property type="protein sequence ID" value="MBD1363853.1"/>
    <property type="molecule type" value="Genomic_DNA"/>
</dbReference>
<evidence type="ECO:0000259" key="2">
    <source>
        <dbReference type="Pfam" id="PF08327"/>
    </source>
</evidence>
<feature type="domain" description="Activator of Hsp90 ATPase homologue 1/2-like C-terminal" evidence="2">
    <location>
        <begin position="26"/>
        <end position="162"/>
    </location>
</feature>
<dbReference type="Gene3D" id="3.30.530.20">
    <property type="match status" value="1"/>
</dbReference>
<sequence length="168" mass="19380">MNSNLSFDFSVDRENNTISVKREFNADLELVWKAWTTAELLDQWWGPKPWHVETKTMDFSEGGYWHYAMVGPEGEKHWSRADYLSITKEISYTAKDGFCDEDGVMNPAFPQNLWQSSFHPKEGEVEVDVLLTFDTLADLEQTINMGFKEGFSIGLQQLDELLLTLTNK</sequence>
<dbReference type="Pfam" id="PF08327">
    <property type="entry name" value="AHSA1"/>
    <property type="match status" value="1"/>
</dbReference>
<evidence type="ECO:0000256" key="1">
    <source>
        <dbReference type="ARBA" id="ARBA00006817"/>
    </source>
</evidence>
<dbReference type="InterPro" id="IPR023393">
    <property type="entry name" value="START-like_dom_sf"/>
</dbReference>
<dbReference type="RefSeq" id="WP_191188530.1">
    <property type="nucleotide sequence ID" value="NZ_JACWMY010000004.1"/>
</dbReference>
<comment type="caution">
    <text evidence="3">The sequence shown here is derived from an EMBL/GenBank/DDBJ whole genome shotgun (WGS) entry which is preliminary data.</text>
</comment>
<comment type="similarity">
    <text evidence="1">Belongs to the AHA1 family.</text>
</comment>
<protein>
    <submittedName>
        <fullName evidence="3">SRPBCC domain-containing protein</fullName>
    </submittedName>
</protein>
<reference evidence="3 4" key="1">
    <citation type="submission" date="2020-09" db="EMBL/GenBank/DDBJ databases">
        <title>Novel species of Mucilaginibacter isolated from a glacier on the Tibetan Plateau.</title>
        <authorList>
            <person name="Liu Q."/>
            <person name="Xin Y.-H."/>
        </authorList>
    </citation>
    <scope>NUCLEOTIDE SEQUENCE [LARGE SCALE GENOMIC DNA]</scope>
    <source>
        <strain evidence="3 4">ZT4R22</strain>
    </source>
</reference>
<dbReference type="SUPFAM" id="SSF55961">
    <property type="entry name" value="Bet v1-like"/>
    <property type="match status" value="1"/>
</dbReference>
<dbReference type="InterPro" id="IPR013538">
    <property type="entry name" value="ASHA1/2-like_C"/>
</dbReference>
<dbReference type="Proteomes" id="UP000606600">
    <property type="component" value="Unassembled WGS sequence"/>
</dbReference>
<keyword evidence="4" id="KW-1185">Reference proteome</keyword>